<dbReference type="AlphaFoldDB" id="A0A540WKM2"/>
<dbReference type="Pfam" id="PF03703">
    <property type="entry name" value="bPH_2"/>
    <property type="match status" value="1"/>
</dbReference>
<evidence type="ECO:0000259" key="3">
    <source>
        <dbReference type="Pfam" id="PF03703"/>
    </source>
</evidence>
<dbReference type="EMBL" id="VIFM01000330">
    <property type="protein sequence ID" value="TQF09579.1"/>
    <property type="molecule type" value="Genomic_DNA"/>
</dbReference>
<dbReference type="PANTHER" id="PTHR34473">
    <property type="entry name" value="UPF0699 TRANSMEMBRANE PROTEIN YDBS"/>
    <property type="match status" value="1"/>
</dbReference>
<keyword evidence="2" id="KW-0812">Transmembrane</keyword>
<dbReference type="InterPro" id="IPR005182">
    <property type="entry name" value="YdbS-like_PH"/>
</dbReference>
<accession>A0A540WKM2</accession>
<feature type="region of interest" description="Disordered" evidence="1">
    <location>
        <begin position="211"/>
        <end position="231"/>
    </location>
</feature>
<feature type="transmembrane region" description="Helical" evidence="2">
    <location>
        <begin position="41"/>
        <end position="61"/>
    </location>
</feature>
<keyword evidence="2" id="KW-0472">Membrane</keyword>
<evidence type="ECO:0000256" key="1">
    <source>
        <dbReference type="SAM" id="MobiDB-lite"/>
    </source>
</evidence>
<proteinExistence type="predicted"/>
<name>A0A540WKM2_9BACT</name>
<organism evidence="4 5">
    <name type="scientific">Myxococcus llanfairpwllgwyngyllgogerychwyrndrobwllllantysiliogogogochensis</name>
    <dbReference type="NCBI Taxonomy" id="2590453"/>
    <lineage>
        <taxon>Bacteria</taxon>
        <taxon>Pseudomonadati</taxon>
        <taxon>Myxococcota</taxon>
        <taxon>Myxococcia</taxon>
        <taxon>Myxococcales</taxon>
        <taxon>Cystobacterineae</taxon>
        <taxon>Myxococcaceae</taxon>
        <taxon>Myxococcus</taxon>
    </lineage>
</organism>
<protein>
    <submittedName>
        <fullName evidence="4">PH domain-containing protein</fullName>
    </submittedName>
</protein>
<keyword evidence="5" id="KW-1185">Reference proteome</keyword>
<comment type="caution">
    <text evidence="4">The sequence shown here is derived from an EMBL/GenBank/DDBJ whole genome shotgun (WGS) entry which is preliminary data.</text>
</comment>
<keyword evidence="2" id="KW-1133">Transmembrane helix</keyword>
<evidence type="ECO:0000313" key="4">
    <source>
        <dbReference type="EMBL" id="TQF09579.1"/>
    </source>
</evidence>
<gene>
    <name evidence="4" type="ORF">FJV41_43885</name>
</gene>
<feature type="transmembrane region" description="Helical" evidence="2">
    <location>
        <begin position="81"/>
        <end position="105"/>
    </location>
</feature>
<dbReference type="RefSeq" id="WP_141648599.1">
    <property type="nucleotide sequence ID" value="NZ_VIFM01000330.1"/>
</dbReference>
<dbReference type="OrthoDB" id="5381892at2"/>
<reference evidence="4 5" key="1">
    <citation type="submission" date="2019-06" db="EMBL/GenBank/DDBJ databases">
        <authorList>
            <person name="Livingstone P."/>
            <person name="Whitworth D."/>
        </authorList>
    </citation>
    <scope>NUCLEOTIDE SEQUENCE [LARGE SCALE GENOMIC DNA]</scope>
    <source>
        <strain evidence="4 5">AM401</strain>
    </source>
</reference>
<dbReference type="Proteomes" id="UP000315369">
    <property type="component" value="Unassembled WGS sequence"/>
</dbReference>
<evidence type="ECO:0000313" key="5">
    <source>
        <dbReference type="Proteomes" id="UP000315369"/>
    </source>
</evidence>
<dbReference type="PANTHER" id="PTHR34473:SF2">
    <property type="entry name" value="UPF0699 TRANSMEMBRANE PROTEIN YDBT"/>
    <property type="match status" value="1"/>
</dbReference>
<feature type="domain" description="YdbS-like PH" evidence="3">
    <location>
        <begin position="113"/>
        <end position="201"/>
    </location>
</feature>
<sequence length="264" mass="29259">MSDVPHAWLLRFLKVDPEPQLPEGTVRVFRAAPQYLLYRRVLLGFKHVVAVVGAVVAWAFLSQMLTPMLRGLPATTLVTTLIYAVEVVAWLGFLVLVLPLSFFVVRLDYELRWYALTDRSLRVREGVMSLREKTMTFANIQQISIQQNPLQRMLGIADVKVETAGGGSGSRSRESDTDMQEHLHEARFRGVSNPEAIRDAIMECVRQHRDTGLGEPSELATNPAPTVGPAPSTLEAAHEVLAEVRALRGTLAERPAARATPRAS</sequence>
<evidence type="ECO:0000256" key="2">
    <source>
        <dbReference type="SAM" id="Phobius"/>
    </source>
</evidence>